<gene>
    <name evidence="5" type="ORF">FYJ63_02180</name>
</gene>
<evidence type="ECO:0000259" key="4">
    <source>
        <dbReference type="PROSITE" id="PS51163"/>
    </source>
</evidence>
<organism evidence="5 6">
    <name type="scientific">Mobiluncus porci</name>
    <dbReference type="NCBI Taxonomy" id="2652278"/>
    <lineage>
        <taxon>Bacteria</taxon>
        <taxon>Bacillati</taxon>
        <taxon>Actinomycetota</taxon>
        <taxon>Actinomycetes</taxon>
        <taxon>Actinomycetales</taxon>
        <taxon>Actinomycetaceae</taxon>
        <taxon>Mobiluncus</taxon>
    </lineage>
</organism>
<dbReference type="Pfam" id="PF00708">
    <property type="entry name" value="Acylphosphatase"/>
    <property type="match status" value="1"/>
</dbReference>
<dbReference type="InterPro" id="IPR017968">
    <property type="entry name" value="Acylphosphatase_CS"/>
</dbReference>
<dbReference type="AlphaFoldDB" id="A0A7K0K0W9"/>
<dbReference type="Gene3D" id="3.30.110.120">
    <property type="match status" value="1"/>
</dbReference>
<dbReference type="PANTHER" id="PTHR42959">
    <property type="entry name" value="CARBAMOYLTRANSFERASE"/>
    <property type="match status" value="1"/>
</dbReference>
<name>A0A7K0K0W9_9ACTO</name>
<dbReference type="InterPro" id="IPR001792">
    <property type="entry name" value="Acylphosphatase-like_dom"/>
</dbReference>
<sequence length="910" mass="97615">MEGEIERRRWILTGIVQGVGFRPHVARVASHYSGELTGFCGNDTLSVFIEGQGPRIVLDAFIKEVVETAPPLSSILTCQDSLVDVVDTEPGFRIVASEGGSGARTLIPPDVSICPDCLADIRDPRNRRFGYAFTTCTNCGPRMSIIEDLPYDRPNTTMREFPLCEVCSREYRDPDDRRFHAQPISCFDCGPHIWMVETEEIPDGVGDPFSSVALPVDLVDGSRGGRSRENQDAVLDAVAARILSGEVVAVKGIGGFHLLVDATNESAVARLRKRKHRDGKPLALMVKDLDAARELVELGEEGSPAESLLISPAHPIVLAERRSGRPIAPSVAPGLNTLGIMLAYTPLHLLLLERIGRPVVATSGNLSSEPLCFDNAEALARLGKIADAFLLHNRTIAVPVEDSVVMAAKTAFSRVRKKLTSESDTPQVEDMTGGLTLLPARRSRGYVPVPVALPARVNPDSSARADGDNLVILGVGGELKNTFTLVRGGMAFTSAHIGDMGSLASQQAYERAIKQLTKIHDENPSVVVRDSHPNYATTAWAERYVGAAREEGREVQQIALQHHRAHAYSLLAETGVERAIVIAVDGTGYGDDGKIWGSEIFLVETEPAAPRRLGQTLPATFPSVITPEKFDPQASLDRSAASEDGSTLLHSLGSLRKDETVSAGVAGQIQTAPRLAHLPYFPLPGGDLAVKEPWRQAAALLTTFGIETTGLPLQDRLNTTVGKAVLSQIPQSPETCALGRYFDAAAAILEICPISTYEAAAPVALQTAAEHWLAENPAESVAMLRAPAYMAVTPEISALSAVETRVLPVQNIVSELTQGMKQGKNPGELAFRFHVQIANLLASAAIKAVNKYECAAVGITGGSALNSLLTSIIGRQIEESGLTWLTHQRVPANDGGLSLGQAYYGYLLSQ</sequence>
<dbReference type="RefSeq" id="WP_154543379.1">
    <property type="nucleotide sequence ID" value="NZ_VUMY01000003.1"/>
</dbReference>
<dbReference type="Pfam" id="PF17788">
    <property type="entry name" value="HypF_C"/>
    <property type="match status" value="1"/>
</dbReference>
<dbReference type="InterPro" id="IPR036046">
    <property type="entry name" value="Acylphosphatase-like_dom_sf"/>
</dbReference>
<dbReference type="GO" id="GO:0008270">
    <property type="term" value="F:zinc ion binding"/>
    <property type="evidence" value="ECO:0007669"/>
    <property type="project" value="InterPro"/>
</dbReference>
<dbReference type="SUPFAM" id="SSF55821">
    <property type="entry name" value="YrdC/RibB"/>
    <property type="match status" value="1"/>
</dbReference>
<comment type="caution">
    <text evidence="5">The sequence shown here is derived from an EMBL/GenBank/DDBJ whole genome shotgun (WGS) entry which is preliminary data.</text>
</comment>
<keyword evidence="6" id="KW-1185">Reference proteome</keyword>
<dbReference type="PANTHER" id="PTHR42959:SF1">
    <property type="entry name" value="CARBAMOYLTRANSFERASE HYPF"/>
    <property type="match status" value="1"/>
</dbReference>
<dbReference type="EMBL" id="VUMY01000003">
    <property type="protein sequence ID" value="MST49068.1"/>
    <property type="molecule type" value="Genomic_DNA"/>
</dbReference>
<dbReference type="PROSITE" id="PS51163">
    <property type="entry name" value="YRDC"/>
    <property type="match status" value="1"/>
</dbReference>
<comment type="caution">
    <text evidence="2">Lacks conserved residue(s) required for the propagation of feature annotation.</text>
</comment>
<comment type="similarity">
    <text evidence="1">Belongs to the carbamoyltransferase HypF family.</text>
</comment>
<dbReference type="InterPro" id="IPR006070">
    <property type="entry name" value="Sua5-like_dom"/>
</dbReference>
<dbReference type="Pfam" id="PF22521">
    <property type="entry name" value="HypF_C_2"/>
    <property type="match status" value="2"/>
</dbReference>
<feature type="domain" description="Acylphosphatase-like" evidence="3">
    <location>
        <begin position="7"/>
        <end position="96"/>
    </location>
</feature>
<evidence type="ECO:0000313" key="6">
    <source>
        <dbReference type="Proteomes" id="UP000442535"/>
    </source>
</evidence>
<dbReference type="Gene3D" id="1.10.357.160">
    <property type="match status" value="1"/>
</dbReference>
<dbReference type="Proteomes" id="UP000442535">
    <property type="component" value="Unassembled WGS sequence"/>
</dbReference>
<evidence type="ECO:0000256" key="2">
    <source>
        <dbReference type="PROSITE-ProRule" id="PRU00520"/>
    </source>
</evidence>
<dbReference type="Gene3D" id="3.90.870.50">
    <property type="match status" value="1"/>
</dbReference>
<dbReference type="InterPro" id="IPR017945">
    <property type="entry name" value="DHBP_synth_RibB-like_a/b_dom"/>
</dbReference>
<dbReference type="InterPro" id="IPR011125">
    <property type="entry name" value="Znf_HypF"/>
</dbReference>
<dbReference type="InterPro" id="IPR041440">
    <property type="entry name" value="HypF_C"/>
</dbReference>
<dbReference type="PROSITE" id="PS51160">
    <property type="entry name" value="ACYLPHOSPHATASE_3"/>
    <property type="match status" value="1"/>
</dbReference>
<evidence type="ECO:0000259" key="3">
    <source>
        <dbReference type="PROSITE" id="PS51160"/>
    </source>
</evidence>
<proteinExistence type="inferred from homology"/>
<dbReference type="InterPro" id="IPR055128">
    <property type="entry name" value="HypF_C_2"/>
</dbReference>
<reference evidence="5 6" key="1">
    <citation type="submission" date="2019-08" db="EMBL/GenBank/DDBJ databases">
        <title>In-depth cultivation of the pig gut microbiome towards novel bacterial diversity and tailored functional studies.</title>
        <authorList>
            <person name="Wylensek D."/>
            <person name="Hitch T.C.A."/>
            <person name="Clavel T."/>
        </authorList>
    </citation>
    <scope>NUCLEOTIDE SEQUENCE [LARGE SCALE GENOMIC DNA]</scope>
    <source>
        <strain evidence="5 6">RF-GAM-744-WT-7</strain>
    </source>
</reference>
<dbReference type="GO" id="GO:0051604">
    <property type="term" value="P:protein maturation"/>
    <property type="evidence" value="ECO:0007669"/>
    <property type="project" value="TreeGrafter"/>
</dbReference>
<dbReference type="GO" id="GO:0003725">
    <property type="term" value="F:double-stranded RNA binding"/>
    <property type="evidence" value="ECO:0007669"/>
    <property type="project" value="InterPro"/>
</dbReference>
<dbReference type="Gene3D" id="3.30.420.360">
    <property type="match status" value="2"/>
</dbReference>
<dbReference type="Pfam" id="PF07503">
    <property type="entry name" value="zf-HYPF"/>
    <property type="match status" value="2"/>
</dbReference>
<dbReference type="SUPFAM" id="SSF54975">
    <property type="entry name" value="Acylphosphatase/BLUF domain-like"/>
    <property type="match status" value="1"/>
</dbReference>
<dbReference type="Gene3D" id="3.30.420.40">
    <property type="match status" value="1"/>
</dbReference>
<dbReference type="InterPro" id="IPR051060">
    <property type="entry name" value="Carbamoyltrans_HypF-like"/>
</dbReference>
<evidence type="ECO:0000313" key="5">
    <source>
        <dbReference type="EMBL" id="MST49068.1"/>
    </source>
</evidence>
<dbReference type="Pfam" id="PF01300">
    <property type="entry name" value="Sua5_yciO_yrdC"/>
    <property type="match status" value="1"/>
</dbReference>
<evidence type="ECO:0000256" key="1">
    <source>
        <dbReference type="ARBA" id="ARBA00008097"/>
    </source>
</evidence>
<protein>
    <submittedName>
        <fullName evidence="5">Carbamoyltransferase HypF</fullName>
    </submittedName>
</protein>
<dbReference type="GO" id="GO:0016743">
    <property type="term" value="F:carboxyl- or carbamoyltransferase activity"/>
    <property type="evidence" value="ECO:0007669"/>
    <property type="project" value="TreeGrafter"/>
</dbReference>
<feature type="domain" description="YrdC-like" evidence="4">
    <location>
        <begin position="232"/>
        <end position="420"/>
    </location>
</feature>
<keyword evidence="5" id="KW-0808">Transferase</keyword>
<accession>A0A7K0K0W9</accession>
<dbReference type="Gene3D" id="3.30.420.560">
    <property type="match status" value="1"/>
</dbReference>
<dbReference type="PROSITE" id="PS00150">
    <property type="entry name" value="ACYLPHOSPHATASE_1"/>
    <property type="match status" value="1"/>
</dbReference>